<keyword evidence="3 7" id="KW-0547">Nucleotide-binding</keyword>
<comment type="similarity">
    <text evidence="7">Belongs to the shikimate kinase family.</text>
</comment>
<keyword evidence="7" id="KW-0479">Metal-binding</keyword>
<dbReference type="InterPro" id="IPR031322">
    <property type="entry name" value="Shikimate/glucono_kinase"/>
</dbReference>
<keyword evidence="7" id="KW-0460">Magnesium</keyword>
<sequence length="175" mass="19875">MITKPVFLCGYTSSGKTTVGKELAKQLGVPFFDTDKLLEQQAGQTPQQVFAEKGESYFRDLEHEIALQTADYPPCVISTGGGMLTSERNGTLLSQAGTIVYLNRPFEACYRSLMQNPDRPLIKNNTKEELRERYEKRAVSYRTYADFTVKNDRTPQLTAQRIMEFLKAKQTTKQT</sequence>
<feature type="binding site" evidence="7">
    <location>
        <position position="119"/>
    </location>
    <ligand>
        <name>ATP</name>
        <dbReference type="ChEBI" id="CHEBI:30616"/>
    </ligand>
</feature>
<comment type="caution">
    <text evidence="8">The sequence shown here is derived from an EMBL/GenBank/DDBJ whole genome shotgun (WGS) entry which is preliminary data.</text>
</comment>
<evidence type="ECO:0000256" key="5">
    <source>
        <dbReference type="ARBA" id="ARBA00022840"/>
    </source>
</evidence>
<dbReference type="Pfam" id="PF01202">
    <property type="entry name" value="SKI"/>
    <property type="match status" value="1"/>
</dbReference>
<keyword evidence="1 7" id="KW-0028">Amino-acid biosynthesis</keyword>
<dbReference type="HAMAP" id="MF_00109">
    <property type="entry name" value="Shikimate_kinase"/>
    <property type="match status" value="1"/>
</dbReference>
<feature type="binding site" evidence="7">
    <location>
        <position position="137"/>
    </location>
    <ligand>
        <name>substrate</name>
    </ligand>
</feature>
<comment type="cofactor">
    <cofactor evidence="7">
        <name>Mg(2+)</name>
        <dbReference type="ChEBI" id="CHEBI:18420"/>
    </cofactor>
    <text evidence="7">Binds 1 Mg(2+) ion per subunit.</text>
</comment>
<feature type="binding site" evidence="7">
    <location>
        <position position="153"/>
    </location>
    <ligand>
        <name>ATP</name>
        <dbReference type="ChEBI" id="CHEBI:30616"/>
    </ligand>
</feature>
<comment type="pathway">
    <text evidence="7">Metabolic intermediate biosynthesis; chorismate biosynthesis; chorismate from D-erythrose 4-phosphate and phosphoenolpyruvate: step 5/7.</text>
</comment>
<keyword evidence="2 7" id="KW-0808">Transferase</keyword>
<reference evidence="8 9" key="1">
    <citation type="submission" date="2024-03" db="EMBL/GenBank/DDBJ databases">
        <title>Human intestinal bacterial collection.</title>
        <authorList>
            <person name="Pauvert C."/>
            <person name="Hitch T.C.A."/>
            <person name="Clavel T."/>
        </authorList>
    </citation>
    <scope>NUCLEOTIDE SEQUENCE [LARGE SCALE GENOMIC DNA]</scope>
    <source>
        <strain evidence="8 9">CLA-AP-H27</strain>
    </source>
</reference>
<keyword evidence="4 7" id="KW-0418">Kinase</keyword>
<dbReference type="InterPro" id="IPR000623">
    <property type="entry name" value="Shikimate_kinase/TSH1"/>
</dbReference>
<accession>A0ABV1HJI9</accession>
<feature type="binding site" evidence="7">
    <location>
        <position position="35"/>
    </location>
    <ligand>
        <name>substrate</name>
    </ligand>
</feature>
<evidence type="ECO:0000256" key="2">
    <source>
        <dbReference type="ARBA" id="ARBA00022679"/>
    </source>
</evidence>
<comment type="subunit">
    <text evidence="7">Monomer.</text>
</comment>
<comment type="catalytic activity">
    <reaction evidence="7">
        <text>shikimate + ATP = 3-phosphoshikimate + ADP + H(+)</text>
        <dbReference type="Rhea" id="RHEA:13121"/>
        <dbReference type="ChEBI" id="CHEBI:15378"/>
        <dbReference type="ChEBI" id="CHEBI:30616"/>
        <dbReference type="ChEBI" id="CHEBI:36208"/>
        <dbReference type="ChEBI" id="CHEBI:145989"/>
        <dbReference type="ChEBI" id="CHEBI:456216"/>
        <dbReference type="EC" id="2.7.1.71"/>
    </reaction>
</comment>
<dbReference type="CDD" id="cd00464">
    <property type="entry name" value="SK"/>
    <property type="match status" value="1"/>
</dbReference>
<proteinExistence type="inferred from homology"/>
<feature type="binding site" evidence="7">
    <location>
        <position position="81"/>
    </location>
    <ligand>
        <name>substrate</name>
    </ligand>
</feature>
<keyword evidence="6 7" id="KW-0057">Aromatic amino acid biosynthesis</keyword>
<dbReference type="SUPFAM" id="SSF52540">
    <property type="entry name" value="P-loop containing nucleoside triphosphate hydrolases"/>
    <property type="match status" value="1"/>
</dbReference>
<dbReference type="PANTHER" id="PTHR21087">
    <property type="entry name" value="SHIKIMATE KINASE"/>
    <property type="match status" value="1"/>
</dbReference>
<evidence type="ECO:0000256" key="4">
    <source>
        <dbReference type="ARBA" id="ARBA00022777"/>
    </source>
</evidence>
<dbReference type="RefSeq" id="WP_349228758.1">
    <property type="nucleotide sequence ID" value="NZ_JBBMFJ010000006.1"/>
</dbReference>
<name>A0ABV1HJI9_9FIRM</name>
<gene>
    <name evidence="7" type="primary">aroK</name>
    <name evidence="8" type="ORF">WMO41_04655</name>
</gene>
<protein>
    <recommendedName>
        <fullName evidence="7">Shikimate kinase</fullName>
        <shortName evidence="7">SK</shortName>
        <ecNumber evidence="7">2.7.1.71</ecNumber>
    </recommendedName>
</protein>
<comment type="function">
    <text evidence="7">Catalyzes the specific phosphorylation of the 3-hydroxyl group of shikimic acid using ATP as a cosubstrate.</text>
</comment>
<dbReference type="GO" id="GO:0004765">
    <property type="term" value="F:shikimate kinase activity"/>
    <property type="evidence" value="ECO:0007669"/>
    <property type="project" value="UniProtKB-EC"/>
</dbReference>
<evidence type="ECO:0000256" key="6">
    <source>
        <dbReference type="ARBA" id="ARBA00023141"/>
    </source>
</evidence>
<dbReference type="EC" id="2.7.1.71" evidence="7"/>
<feature type="binding site" evidence="7">
    <location>
        <position position="17"/>
    </location>
    <ligand>
        <name>Mg(2+)</name>
        <dbReference type="ChEBI" id="CHEBI:18420"/>
    </ligand>
</feature>
<comment type="subcellular location">
    <subcellularLocation>
        <location evidence="7">Cytoplasm</location>
    </subcellularLocation>
</comment>
<evidence type="ECO:0000256" key="7">
    <source>
        <dbReference type="HAMAP-Rule" id="MF_00109"/>
    </source>
</evidence>
<feature type="binding site" evidence="7">
    <location>
        <begin position="13"/>
        <end position="18"/>
    </location>
    <ligand>
        <name>ATP</name>
        <dbReference type="ChEBI" id="CHEBI:30616"/>
    </ligand>
</feature>
<evidence type="ECO:0000313" key="9">
    <source>
        <dbReference type="Proteomes" id="UP001437460"/>
    </source>
</evidence>
<dbReference type="PANTHER" id="PTHR21087:SF16">
    <property type="entry name" value="SHIKIMATE KINASE 1, CHLOROPLASTIC"/>
    <property type="match status" value="1"/>
</dbReference>
<dbReference type="Proteomes" id="UP001437460">
    <property type="component" value="Unassembled WGS sequence"/>
</dbReference>
<dbReference type="EMBL" id="JBBMFJ010000006">
    <property type="protein sequence ID" value="MEQ2562455.1"/>
    <property type="molecule type" value="Genomic_DNA"/>
</dbReference>
<dbReference type="Gene3D" id="3.40.50.300">
    <property type="entry name" value="P-loop containing nucleotide triphosphate hydrolases"/>
    <property type="match status" value="1"/>
</dbReference>
<organism evidence="8 9">
    <name type="scientific">Ventrimonas faecis</name>
    <dbReference type="NCBI Taxonomy" id="3133170"/>
    <lineage>
        <taxon>Bacteria</taxon>
        <taxon>Bacillati</taxon>
        <taxon>Bacillota</taxon>
        <taxon>Clostridia</taxon>
        <taxon>Lachnospirales</taxon>
        <taxon>Lachnospiraceae</taxon>
        <taxon>Ventrimonas</taxon>
    </lineage>
</organism>
<evidence type="ECO:0000313" key="8">
    <source>
        <dbReference type="EMBL" id="MEQ2562455.1"/>
    </source>
</evidence>
<keyword evidence="5 7" id="KW-0067">ATP-binding</keyword>
<evidence type="ECO:0000256" key="3">
    <source>
        <dbReference type="ARBA" id="ARBA00022741"/>
    </source>
</evidence>
<evidence type="ECO:0000256" key="1">
    <source>
        <dbReference type="ARBA" id="ARBA00022605"/>
    </source>
</evidence>
<keyword evidence="7" id="KW-0963">Cytoplasm</keyword>
<dbReference type="InterPro" id="IPR027417">
    <property type="entry name" value="P-loop_NTPase"/>
</dbReference>
<feature type="binding site" evidence="7">
    <location>
        <position position="59"/>
    </location>
    <ligand>
        <name>substrate</name>
    </ligand>
</feature>
<keyword evidence="9" id="KW-1185">Reference proteome</keyword>
<dbReference type="PRINTS" id="PR01100">
    <property type="entry name" value="SHIKIMTKNASE"/>
</dbReference>